<dbReference type="KEGG" id="bfo:118412668"/>
<evidence type="ECO:0000256" key="1">
    <source>
        <dbReference type="SAM" id="MobiDB-lite"/>
    </source>
</evidence>
<evidence type="ECO:0000313" key="2">
    <source>
        <dbReference type="Proteomes" id="UP000001554"/>
    </source>
</evidence>
<sequence length="186" mass="20465">MVWFLDFSASPSQGGIKSNTGKSPGRRHLSASSGNNYSWNVHGGTDPNERLSNAKYAISTVRKASVRVYAMPVDLCSCVRHARGPVFVCTLCQRTCVCVHAIPEDLCSCVRHARGPVFVITPYQRTCVRVYAMPEDLCLCARHASVRVYAIPEDLCSCVRHASGRVYAIPELCSCVRHTRGPVFVC</sequence>
<feature type="region of interest" description="Disordered" evidence="1">
    <location>
        <begin position="11"/>
        <end position="34"/>
    </location>
</feature>
<dbReference type="AlphaFoldDB" id="A0A9J7KVZ0"/>
<gene>
    <name evidence="3" type="primary">LOC118412668</name>
</gene>
<dbReference type="Proteomes" id="UP000001554">
    <property type="component" value="Chromosome 3"/>
</dbReference>
<name>A0A9J7KVZ0_BRAFL</name>
<dbReference type="RefSeq" id="XP_035671559.1">
    <property type="nucleotide sequence ID" value="XM_035815666.1"/>
</dbReference>
<reference evidence="3" key="2">
    <citation type="submission" date="2025-08" db="UniProtKB">
        <authorList>
            <consortium name="RefSeq"/>
        </authorList>
    </citation>
    <scope>IDENTIFICATION</scope>
    <source>
        <strain evidence="3">S238N-H82</strain>
        <tissue evidence="3">Testes</tissue>
    </source>
</reference>
<keyword evidence="2" id="KW-1185">Reference proteome</keyword>
<evidence type="ECO:0000313" key="3">
    <source>
        <dbReference type="RefSeq" id="XP_035671559.1"/>
    </source>
</evidence>
<dbReference type="GeneID" id="118412668"/>
<organism evidence="2 3">
    <name type="scientific">Branchiostoma floridae</name>
    <name type="common">Florida lancelet</name>
    <name type="synonym">Amphioxus</name>
    <dbReference type="NCBI Taxonomy" id="7739"/>
    <lineage>
        <taxon>Eukaryota</taxon>
        <taxon>Metazoa</taxon>
        <taxon>Chordata</taxon>
        <taxon>Cephalochordata</taxon>
        <taxon>Leptocardii</taxon>
        <taxon>Amphioxiformes</taxon>
        <taxon>Branchiostomatidae</taxon>
        <taxon>Branchiostoma</taxon>
    </lineage>
</organism>
<feature type="compositionally biased region" description="Polar residues" evidence="1">
    <location>
        <begin position="11"/>
        <end position="22"/>
    </location>
</feature>
<proteinExistence type="predicted"/>
<reference evidence="2" key="1">
    <citation type="journal article" date="2020" name="Nat. Ecol. Evol.">
        <title>Deeply conserved synteny resolves early events in vertebrate evolution.</title>
        <authorList>
            <person name="Simakov O."/>
            <person name="Marletaz F."/>
            <person name="Yue J.X."/>
            <person name="O'Connell B."/>
            <person name="Jenkins J."/>
            <person name="Brandt A."/>
            <person name="Calef R."/>
            <person name="Tung C.H."/>
            <person name="Huang T.K."/>
            <person name="Schmutz J."/>
            <person name="Satoh N."/>
            <person name="Yu J.K."/>
            <person name="Putnam N.H."/>
            <person name="Green R.E."/>
            <person name="Rokhsar D.S."/>
        </authorList>
    </citation>
    <scope>NUCLEOTIDE SEQUENCE [LARGE SCALE GENOMIC DNA]</scope>
    <source>
        <strain evidence="2">S238N-H82</strain>
    </source>
</reference>
<accession>A0A9J7KVZ0</accession>
<protein>
    <submittedName>
        <fullName evidence="3">Uncharacterized protein LOC118412668</fullName>
    </submittedName>
</protein>